<organism evidence="1 2">
    <name type="scientific">Xenopus laevis</name>
    <name type="common">African clawed frog</name>
    <dbReference type="NCBI Taxonomy" id="8355"/>
    <lineage>
        <taxon>Eukaryota</taxon>
        <taxon>Metazoa</taxon>
        <taxon>Chordata</taxon>
        <taxon>Craniata</taxon>
        <taxon>Vertebrata</taxon>
        <taxon>Euteleostomi</taxon>
        <taxon>Amphibia</taxon>
        <taxon>Batrachia</taxon>
        <taxon>Anura</taxon>
        <taxon>Pipoidea</taxon>
        <taxon>Pipidae</taxon>
        <taxon>Xenopodinae</taxon>
        <taxon>Xenopus</taxon>
        <taxon>Xenopus</taxon>
    </lineage>
</organism>
<gene>
    <name evidence="1" type="ORF">XELAEV_18039673mg</name>
</gene>
<evidence type="ECO:0000313" key="1">
    <source>
        <dbReference type="EMBL" id="OCT68374.1"/>
    </source>
</evidence>
<dbReference type="Proteomes" id="UP000694892">
    <property type="component" value="Chromosome 8L"/>
</dbReference>
<sequence length="76" mass="8331">MNCFCVWSARICDICSDLVTKSDKSITFVPQTIVMCSTADCEILSFSQDDLPMITKSVISVAILESWPMAGNGKFS</sequence>
<protein>
    <submittedName>
        <fullName evidence="1">Uncharacterized protein</fullName>
    </submittedName>
</protein>
<evidence type="ECO:0000313" key="2">
    <source>
        <dbReference type="Proteomes" id="UP000694892"/>
    </source>
</evidence>
<dbReference type="AlphaFoldDB" id="A0A974H863"/>
<reference evidence="2" key="1">
    <citation type="journal article" date="2016" name="Nature">
        <title>Genome evolution in the allotetraploid frog Xenopus laevis.</title>
        <authorList>
            <person name="Session A.M."/>
            <person name="Uno Y."/>
            <person name="Kwon T."/>
            <person name="Chapman J.A."/>
            <person name="Toyoda A."/>
            <person name="Takahashi S."/>
            <person name="Fukui A."/>
            <person name="Hikosaka A."/>
            <person name="Suzuki A."/>
            <person name="Kondo M."/>
            <person name="van Heeringen S.J."/>
            <person name="Quigley I."/>
            <person name="Heinz S."/>
            <person name="Ogino H."/>
            <person name="Ochi H."/>
            <person name="Hellsten U."/>
            <person name="Lyons J.B."/>
            <person name="Simakov O."/>
            <person name="Putnam N."/>
            <person name="Stites J."/>
            <person name="Kuroki Y."/>
            <person name="Tanaka T."/>
            <person name="Michiue T."/>
            <person name="Watanabe M."/>
            <person name="Bogdanovic O."/>
            <person name="Lister R."/>
            <person name="Georgiou G."/>
            <person name="Paranjpe S.S."/>
            <person name="van Kruijsbergen I."/>
            <person name="Shu S."/>
            <person name="Carlson J."/>
            <person name="Kinoshita T."/>
            <person name="Ohta Y."/>
            <person name="Mawaribuchi S."/>
            <person name="Jenkins J."/>
            <person name="Grimwood J."/>
            <person name="Schmutz J."/>
            <person name="Mitros T."/>
            <person name="Mozaffari S.V."/>
            <person name="Suzuki Y."/>
            <person name="Haramoto Y."/>
            <person name="Yamamoto T.S."/>
            <person name="Takagi C."/>
            <person name="Heald R."/>
            <person name="Miller K."/>
            <person name="Haudenschild C."/>
            <person name="Kitzman J."/>
            <person name="Nakayama T."/>
            <person name="Izutsu Y."/>
            <person name="Robert J."/>
            <person name="Fortriede J."/>
            <person name="Burns K."/>
            <person name="Lotay V."/>
            <person name="Karimi K."/>
            <person name="Yasuoka Y."/>
            <person name="Dichmann D.S."/>
            <person name="Flajnik M.F."/>
            <person name="Houston D.W."/>
            <person name="Shendure J."/>
            <person name="DuPasquier L."/>
            <person name="Vize P.D."/>
            <person name="Zorn A.M."/>
            <person name="Ito M."/>
            <person name="Marcotte E.M."/>
            <person name="Wallingford J.B."/>
            <person name="Ito Y."/>
            <person name="Asashima M."/>
            <person name="Ueno N."/>
            <person name="Matsuda Y."/>
            <person name="Veenstra G.J."/>
            <person name="Fujiyama A."/>
            <person name="Harland R.M."/>
            <person name="Taira M."/>
            <person name="Rokhsar D.S."/>
        </authorList>
    </citation>
    <scope>NUCLEOTIDE SEQUENCE [LARGE SCALE GENOMIC DNA]</scope>
    <source>
        <strain evidence="2">J</strain>
    </source>
</reference>
<proteinExistence type="predicted"/>
<accession>A0A974H863</accession>
<dbReference type="EMBL" id="CM004480">
    <property type="protein sequence ID" value="OCT68374.1"/>
    <property type="molecule type" value="Genomic_DNA"/>
</dbReference>
<name>A0A974H863_XENLA</name>